<evidence type="ECO:0000256" key="7">
    <source>
        <dbReference type="PROSITE-ProRule" id="PRU00277"/>
    </source>
</evidence>
<accession>A0A6J0BG80</accession>
<evidence type="ECO:0000256" key="3">
    <source>
        <dbReference type="ARBA" id="ARBA00022737"/>
    </source>
</evidence>
<feature type="domain" description="PPIase FKBP-type" evidence="9">
    <location>
        <begin position="31"/>
        <end position="119"/>
    </location>
</feature>
<feature type="repeat" description="TPR" evidence="8">
    <location>
        <begin position="335"/>
        <end position="368"/>
    </location>
</feature>
<dbReference type="FunFam" id="3.10.50.40:FF:000013">
    <property type="entry name" value="Peptidylprolyl isomerase"/>
    <property type="match status" value="1"/>
</dbReference>
<keyword evidence="6 7" id="KW-0413">Isomerase</keyword>
<name>A0A6J0BG80_NEOLC</name>
<dbReference type="SUPFAM" id="SSF48452">
    <property type="entry name" value="TPR-like"/>
    <property type="match status" value="1"/>
</dbReference>
<dbReference type="RefSeq" id="XP_015513825.1">
    <property type="nucleotide sequence ID" value="XM_015658339.2"/>
</dbReference>
<dbReference type="CTD" id="47762"/>
<dbReference type="Gene3D" id="3.10.50.40">
    <property type="match status" value="2"/>
</dbReference>
<dbReference type="InterPro" id="IPR011990">
    <property type="entry name" value="TPR-like_helical_dom_sf"/>
</dbReference>
<dbReference type="InterPro" id="IPR050754">
    <property type="entry name" value="FKBP4/5/8-like"/>
</dbReference>
<dbReference type="PANTHER" id="PTHR46512">
    <property type="entry name" value="PEPTIDYLPROLYL ISOMERASE"/>
    <property type="match status" value="1"/>
</dbReference>
<keyword evidence="4 8" id="KW-0802">TPR repeat</keyword>
<dbReference type="GO" id="GO:0003755">
    <property type="term" value="F:peptidyl-prolyl cis-trans isomerase activity"/>
    <property type="evidence" value="ECO:0007669"/>
    <property type="project" value="UniProtKB-KW"/>
</dbReference>
<evidence type="ECO:0000256" key="5">
    <source>
        <dbReference type="ARBA" id="ARBA00023110"/>
    </source>
</evidence>
<dbReference type="InterPro" id="IPR046357">
    <property type="entry name" value="PPIase_dom_sf"/>
</dbReference>
<evidence type="ECO:0000256" key="2">
    <source>
        <dbReference type="ARBA" id="ARBA00013194"/>
    </source>
</evidence>
<dbReference type="Gene3D" id="1.25.40.10">
    <property type="entry name" value="Tetratricopeptide repeat domain"/>
    <property type="match status" value="1"/>
</dbReference>
<evidence type="ECO:0000313" key="11">
    <source>
        <dbReference type="RefSeq" id="XP_015513825.1"/>
    </source>
</evidence>
<keyword evidence="3" id="KW-0677">Repeat</keyword>
<protein>
    <recommendedName>
        <fullName evidence="2 7">peptidylprolyl isomerase</fullName>
        <ecNumber evidence="2 7">5.2.1.8</ecNumber>
    </recommendedName>
</protein>
<keyword evidence="5 7" id="KW-0697">Rotamase</keyword>
<dbReference type="FunFam" id="3.10.50.40:FF:000006">
    <property type="entry name" value="Peptidyl-prolyl cis-trans isomerase"/>
    <property type="match status" value="1"/>
</dbReference>
<evidence type="ECO:0000256" key="4">
    <source>
        <dbReference type="ARBA" id="ARBA00022803"/>
    </source>
</evidence>
<evidence type="ECO:0000256" key="6">
    <source>
        <dbReference type="ARBA" id="ARBA00023235"/>
    </source>
</evidence>
<dbReference type="OrthoDB" id="433738at2759"/>
<dbReference type="KEGG" id="nlo:107219961"/>
<dbReference type="AlphaFoldDB" id="A0A6J0BG80"/>
<dbReference type="InterPro" id="IPR001179">
    <property type="entry name" value="PPIase_FKBP_dom"/>
</dbReference>
<comment type="catalytic activity">
    <reaction evidence="1 7">
        <text>[protein]-peptidylproline (omega=180) = [protein]-peptidylproline (omega=0)</text>
        <dbReference type="Rhea" id="RHEA:16237"/>
        <dbReference type="Rhea" id="RHEA-COMP:10747"/>
        <dbReference type="Rhea" id="RHEA-COMP:10748"/>
        <dbReference type="ChEBI" id="CHEBI:83833"/>
        <dbReference type="ChEBI" id="CHEBI:83834"/>
        <dbReference type="EC" id="5.2.1.8"/>
    </reaction>
</comment>
<proteinExistence type="predicted"/>
<dbReference type="Proteomes" id="UP000829291">
    <property type="component" value="Chromosome 6"/>
</dbReference>
<dbReference type="InterPro" id="IPR019734">
    <property type="entry name" value="TPR_rpt"/>
</dbReference>
<dbReference type="FunFam" id="1.25.40.10:FF:000008">
    <property type="entry name" value="Peptidylprolyl isomerase"/>
    <property type="match status" value="1"/>
</dbReference>
<dbReference type="Pfam" id="PF00254">
    <property type="entry name" value="FKBP_C"/>
    <property type="match status" value="2"/>
</dbReference>
<dbReference type="Pfam" id="PF13181">
    <property type="entry name" value="TPR_8"/>
    <property type="match status" value="2"/>
</dbReference>
<reference evidence="11" key="1">
    <citation type="submission" date="2025-08" db="UniProtKB">
        <authorList>
            <consortium name="RefSeq"/>
        </authorList>
    </citation>
    <scope>IDENTIFICATION</scope>
    <source>
        <tissue evidence="11">Thorax and Abdomen</tissue>
    </source>
</reference>
<gene>
    <name evidence="11" type="primary">LOC107219961</name>
</gene>
<dbReference type="SMART" id="SM00028">
    <property type="entry name" value="TPR"/>
    <property type="match status" value="3"/>
</dbReference>
<dbReference type="PANTHER" id="PTHR46512:SF9">
    <property type="entry name" value="PEPTIDYLPROLYL ISOMERASE"/>
    <property type="match status" value="1"/>
</dbReference>
<evidence type="ECO:0000256" key="8">
    <source>
        <dbReference type="PROSITE-ProRule" id="PRU00339"/>
    </source>
</evidence>
<feature type="domain" description="PPIase FKBP-type" evidence="9">
    <location>
        <begin position="148"/>
        <end position="234"/>
    </location>
</feature>
<evidence type="ECO:0000313" key="10">
    <source>
        <dbReference type="Proteomes" id="UP000829291"/>
    </source>
</evidence>
<dbReference type="PROSITE" id="PS50005">
    <property type="entry name" value="TPR"/>
    <property type="match status" value="1"/>
</dbReference>
<keyword evidence="10" id="KW-1185">Reference proteome</keyword>
<dbReference type="GeneID" id="107219961"/>
<sequence>MAAVDISPKKDGGVLKEIIKEGIGEETPAAGCKVKVHYTGTLMDGTKFDSSKDRNEPFEFDLGKKSVIKAWDIGVATMKRGEVAILTCAPDYAYRAAGSPPTIPPNATLKFEIEMIDWKGADLSPEQDNSIEKFQIVTGSGYITPNEGALVDVHLVGSYDGKVFEEKDVQFNLGEGEDVGIIDGVEIALRTFKMGEKSRLKIKSKHAYKNIGEPKFGIPPNADLEYTVELKNFEKASESWMIPGPDQIKQLTLFKEKGTAYFKEGKLGLATKFYNKIITAFKDSPSSDEEEEETEAKDLRLSVNLNLALCYLKSNKSIEARDACTEALAINPNNEKALFRRGQANILLAAPELALKDFEEVLKINPKNTAAANQIIACKKLHKEQLAREKKIYANMFDKFALQDKQ</sequence>
<dbReference type="PROSITE" id="PS50059">
    <property type="entry name" value="FKBP_PPIASE"/>
    <property type="match status" value="2"/>
</dbReference>
<dbReference type="SUPFAM" id="SSF54534">
    <property type="entry name" value="FKBP-like"/>
    <property type="match status" value="2"/>
</dbReference>
<organism evidence="11">
    <name type="scientific">Neodiprion lecontei</name>
    <name type="common">Redheaded pine sawfly</name>
    <dbReference type="NCBI Taxonomy" id="441921"/>
    <lineage>
        <taxon>Eukaryota</taxon>
        <taxon>Metazoa</taxon>
        <taxon>Ecdysozoa</taxon>
        <taxon>Arthropoda</taxon>
        <taxon>Hexapoda</taxon>
        <taxon>Insecta</taxon>
        <taxon>Pterygota</taxon>
        <taxon>Neoptera</taxon>
        <taxon>Endopterygota</taxon>
        <taxon>Hymenoptera</taxon>
        <taxon>Tenthredinoidea</taxon>
        <taxon>Diprionidae</taxon>
        <taxon>Diprioninae</taxon>
        <taxon>Neodiprion</taxon>
    </lineage>
</organism>
<evidence type="ECO:0000256" key="1">
    <source>
        <dbReference type="ARBA" id="ARBA00000971"/>
    </source>
</evidence>
<dbReference type="EC" id="5.2.1.8" evidence="2 7"/>
<evidence type="ECO:0000259" key="9">
    <source>
        <dbReference type="PROSITE" id="PS50059"/>
    </source>
</evidence>